<name>A0ACB9SL25_HOLOL</name>
<keyword evidence="1" id="KW-0650">Protein phosphatase inhibitor</keyword>
<evidence type="ECO:0000313" key="2">
    <source>
        <dbReference type="Proteomes" id="UP001056778"/>
    </source>
</evidence>
<proteinExistence type="predicted"/>
<organism evidence="1 2">
    <name type="scientific">Holotrichia oblita</name>
    <name type="common">Chafer beetle</name>
    <dbReference type="NCBI Taxonomy" id="644536"/>
    <lineage>
        <taxon>Eukaryota</taxon>
        <taxon>Metazoa</taxon>
        <taxon>Ecdysozoa</taxon>
        <taxon>Arthropoda</taxon>
        <taxon>Hexapoda</taxon>
        <taxon>Insecta</taxon>
        <taxon>Pterygota</taxon>
        <taxon>Neoptera</taxon>
        <taxon>Endopterygota</taxon>
        <taxon>Coleoptera</taxon>
        <taxon>Polyphaga</taxon>
        <taxon>Scarabaeiformia</taxon>
        <taxon>Scarabaeidae</taxon>
        <taxon>Melolonthinae</taxon>
        <taxon>Holotrichia</taxon>
    </lineage>
</organism>
<protein>
    <submittedName>
        <fullName evidence="1">Protein phosphatase inhibitor</fullName>
    </submittedName>
</protein>
<dbReference type="Proteomes" id="UP001056778">
    <property type="component" value="Chromosome 8"/>
</dbReference>
<comment type="caution">
    <text evidence="1">The sequence shown here is derived from an EMBL/GenBank/DDBJ whole genome shotgun (WGS) entry which is preliminary data.</text>
</comment>
<reference evidence="1" key="1">
    <citation type="submission" date="2022-04" db="EMBL/GenBank/DDBJ databases">
        <title>Chromosome-scale genome assembly of Holotrichia oblita Faldermann.</title>
        <authorList>
            <person name="Rongchong L."/>
        </authorList>
    </citation>
    <scope>NUCLEOTIDE SEQUENCE</scope>
    <source>
        <strain evidence="1">81SQS9</strain>
    </source>
</reference>
<sequence length="120" mass="13744">MKPILKKTEKKKLVHQSKGKSAKFDEVNIVETLHPADKDYGHMKIDEPKTPYSYSADKNQNVDAEEVTRKLLQGGSPKVLSQPENSGSQDELVQKKKKNSKRKERNTTMSIKELKWLAKH</sequence>
<dbReference type="EMBL" id="CM043022">
    <property type="protein sequence ID" value="KAI4455876.1"/>
    <property type="molecule type" value="Genomic_DNA"/>
</dbReference>
<accession>A0ACB9SL25</accession>
<evidence type="ECO:0000313" key="1">
    <source>
        <dbReference type="EMBL" id="KAI4455876.1"/>
    </source>
</evidence>
<gene>
    <name evidence="1" type="ORF">MML48_8g00019246</name>
</gene>
<keyword evidence="2" id="KW-1185">Reference proteome</keyword>